<dbReference type="InterPro" id="IPR050325">
    <property type="entry name" value="Prot/Nucl_acid_deglycase"/>
</dbReference>
<organism evidence="2 3">
    <name type="scientific">Mediterraneibacter catenae</name>
    <dbReference type="NCBI Taxonomy" id="2594882"/>
    <lineage>
        <taxon>Bacteria</taxon>
        <taxon>Bacillati</taxon>
        <taxon>Bacillota</taxon>
        <taxon>Clostridia</taxon>
        <taxon>Lachnospirales</taxon>
        <taxon>Lachnospiraceae</taxon>
        <taxon>Mediterraneibacter</taxon>
    </lineage>
</organism>
<dbReference type="SUPFAM" id="SSF52317">
    <property type="entry name" value="Class I glutamine amidotransferase-like"/>
    <property type="match status" value="1"/>
</dbReference>
<comment type="caution">
    <text evidence="2">The sequence shown here is derived from an EMBL/GenBank/DDBJ whole genome shotgun (WGS) entry which is preliminary data.</text>
</comment>
<dbReference type="InterPro" id="IPR002818">
    <property type="entry name" value="DJ-1/PfpI"/>
</dbReference>
<evidence type="ECO:0000259" key="1">
    <source>
        <dbReference type="Pfam" id="PF01965"/>
    </source>
</evidence>
<dbReference type="CDD" id="cd03135">
    <property type="entry name" value="GATase1_DJ-1"/>
    <property type="match status" value="1"/>
</dbReference>
<dbReference type="Gene3D" id="3.40.50.880">
    <property type="match status" value="1"/>
</dbReference>
<dbReference type="RefSeq" id="WP_087151625.1">
    <property type="nucleotide sequence ID" value="NZ_VMSO01000006.1"/>
</dbReference>
<dbReference type="AlphaFoldDB" id="A0A5M9HY65"/>
<evidence type="ECO:0000313" key="3">
    <source>
        <dbReference type="Proteomes" id="UP000322025"/>
    </source>
</evidence>
<keyword evidence="3" id="KW-1185">Reference proteome</keyword>
<name>A0A5M9HY65_9FIRM</name>
<dbReference type="PANTHER" id="PTHR48094:SF12">
    <property type="entry name" value="PARKINSON DISEASE PROTEIN 7 HOMOLOG"/>
    <property type="match status" value="1"/>
</dbReference>
<dbReference type="Proteomes" id="UP000322025">
    <property type="component" value="Unassembled WGS sequence"/>
</dbReference>
<dbReference type="OrthoDB" id="9800516at2"/>
<dbReference type="PANTHER" id="PTHR48094">
    <property type="entry name" value="PROTEIN/NUCLEIC ACID DEGLYCASE DJ-1-RELATED"/>
    <property type="match status" value="1"/>
</dbReference>
<feature type="domain" description="DJ-1/PfpI" evidence="1">
    <location>
        <begin position="2"/>
        <end position="163"/>
    </location>
</feature>
<gene>
    <name evidence="2" type="ORF">FNY66_06095</name>
</gene>
<dbReference type="InterPro" id="IPR006287">
    <property type="entry name" value="DJ-1"/>
</dbReference>
<dbReference type="NCBIfam" id="TIGR01383">
    <property type="entry name" value="not_thiJ"/>
    <property type="match status" value="1"/>
</dbReference>
<proteinExistence type="predicted"/>
<evidence type="ECO:0000313" key="2">
    <source>
        <dbReference type="EMBL" id="KAA8501738.1"/>
    </source>
</evidence>
<dbReference type="InterPro" id="IPR029062">
    <property type="entry name" value="Class_I_gatase-like"/>
</dbReference>
<dbReference type="GO" id="GO:0005737">
    <property type="term" value="C:cytoplasm"/>
    <property type="evidence" value="ECO:0007669"/>
    <property type="project" value="TreeGrafter"/>
</dbReference>
<sequence length="183" mass="19237">MKKVCVFLADGFEEIEGLTVVDILRRAGVETETVSVMGTKQIHGAHEILVEADKLFEEADIAGADMLVLPGGMPGTLNLKAHEGLRGQLIGFDKAGKHLAAICAAPSILSELGLLKGKKACAYPSFEEGLDCAEVLKAPKVTDGNITTGRGMGAAIPFALELTAILCGEEKAEEVKASIVYEV</sequence>
<dbReference type="Pfam" id="PF01965">
    <property type="entry name" value="DJ-1_PfpI"/>
    <property type="match status" value="1"/>
</dbReference>
<protein>
    <submittedName>
        <fullName evidence="2">DJ-1/PfpI family protein</fullName>
    </submittedName>
</protein>
<reference evidence="2" key="1">
    <citation type="submission" date="2019-07" db="EMBL/GenBank/DDBJ databases">
        <authorList>
            <person name="Wongkuna S."/>
            <person name="Scaria J."/>
        </authorList>
    </citation>
    <scope>NUCLEOTIDE SEQUENCE [LARGE SCALE GENOMIC DNA]</scope>
    <source>
        <strain evidence="2">SW178</strain>
    </source>
</reference>
<accession>A0A5M9HY65</accession>
<dbReference type="EMBL" id="VMSO01000006">
    <property type="protein sequence ID" value="KAA8501738.1"/>
    <property type="molecule type" value="Genomic_DNA"/>
</dbReference>